<gene>
    <name evidence="6" type="primary">rsmH</name>
    <name evidence="8" type="ORF">UX78_C0006G0021</name>
</gene>
<dbReference type="NCBIfam" id="TIGR00006">
    <property type="entry name" value="16S rRNA (cytosine(1402)-N(4))-methyltransferase RsmH"/>
    <property type="match status" value="1"/>
</dbReference>
<keyword evidence="5 6" id="KW-0949">S-adenosyl-L-methionine</keyword>
<feature type="region of interest" description="Disordered" evidence="7">
    <location>
        <begin position="251"/>
        <end position="273"/>
    </location>
</feature>
<reference evidence="8 9" key="1">
    <citation type="journal article" date="2015" name="Nature">
        <title>rRNA introns, odd ribosomes, and small enigmatic genomes across a large radiation of phyla.</title>
        <authorList>
            <person name="Brown C.T."/>
            <person name="Hug L.A."/>
            <person name="Thomas B.C."/>
            <person name="Sharon I."/>
            <person name="Castelle C.J."/>
            <person name="Singh A."/>
            <person name="Wilkins M.J."/>
            <person name="Williams K.H."/>
            <person name="Banfield J.F."/>
        </authorList>
    </citation>
    <scope>NUCLEOTIDE SEQUENCE [LARGE SCALE GENOMIC DNA]</scope>
</reference>
<evidence type="ECO:0000256" key="7">
    <source>
        <dbReference type="SAM" id="MobiDB-lite"/>
    </source>
</evidence>
<evidence type="ECO:0000313" key="9">
    <source>
        <dbReference type="Proteomes" id="UP000034607"/>
    </source>
</evidence>
<dbReference type="EC" id="2.1.1.199" evidence="6"/>
<dbReference type="GO" id="GO:0070475">
    <property type="term" value="P:rRNA base methylation"/>
    <property type="evidence" value="ECO:0007669"/>
    <property type="project" value="UniProtKB-UniRule"/>
</dbReference>
<evidence type="ECO:0000256" key="1">
    <source>
        <dbReference type="ARBA" id="ARBA00010396"/>
    </source>
</evidence>
<comment type="caution">
    <text evidence="8">The sequence shown here is derived from an EMBL/GenBank/DDBJ whole genome shotgun (WGS) entry which is preliminary data.</text>
</comment>
<name>A0A0G1TQW0_9BACT</name>
<dbReference type="Gene3D" id="3.40.50.150">
    <property type="entry name" value="Vaccinia Virus protein VP39"/>
    <property type="match status" value="1"/>
</dbReference>
<feature type="binding site" evidence="6">
    <location>
        <begin position="33"/>
        <end position="35"/>
    </location>
    <ligand>
        <name>S-adenosyl-L-methionine</name>
        <dbReference type="ChEBI" id="CHEBI:59789"/>
    </ligand>
</feature>
<dbReference type="AlphaFoldDB" id="A0A0G1TQW0"/>
<evidence type="ECO:0000256" key="2">
    <source>
        <dbReference type="ARBA" id="ARBA00022552"/>
    </source>
</evidence>
<feature type="binding site" evidence="6">
    <location>
        <position position="102"/>
    </location>
    <ligand>
        <name>S-adenosyl-L-methionine</name>
        <dbReference type="ChEBI" id="CHEBI:59789"/>
    </ligand>
</feature>
<dbReference type="PIRSF" id="PIRSF004486">
    <property type="entry name" value="MraW"/>
    <property type="match status" value="1"/>
</dbReference>
<dbReference type="InterPro" id="IPR023397">
    <property type="entry name" value="SAM-dep_MeTrfase_MraW_recog"/>
</dbReference>
<dbReference type="EMBL" id="LCNM01000006">
    <property type="protein sequence ID" value="KKU56558.1"/>
    <property type="molecule type" value="Genomic_DNA"/>
</dbReference>
<protein>
    <recommendedName>
        <fullName evidence="6">Ribosomal RNA small subunit methyltransferase H</fullName>
        <ecNumber evidence="6">2.1.1.199</ecNumber>
    </recommendedName>
    <alternativeName>
        <fullName evidence="6">16S rRNA m(4)C1402 methyltransferase</fullName>
    </alternativeName>
    <alternativeName>
        <fullName evidence="6">rRNA (cytosine-N(4)-)-methyltransferase RsmH</fullName>
    </alternativeName>
</protein>
<dbReference type="Pfam" id="PF01795">
    <property type="entry name" value="Methyltransf_5"/>
    <property type="match status" value="1"/>
</dbReference>
<proteinExistence type="inferred from homology"/>
<dbReference type="Gene3D" id="1.10.150.170">
    <property type="entry name" value="Putative methyltransferase TM0872, insert domain"/>
    <property type="match status" value="1"/>
</dbReference>
<dbReference type="InterPro" id="IPR029063">
    <property type="entry name" value="SAM-dependent_MTases_sf"/>
</dbReference>
<evidence type="ECO:0000256" key="5">
    <source>
        <dbReference type="ARBA" id="ARBA00022691"/>
    </source>
</evidence>
<keyword evidence="4 6" id="KW-0808">Transferase</keyword>
<dbReference type="SUPFAM" id="SSF81799">
    <property type="entry name" value="Putative methyltransferase TM0872, insert domain"/>
    <property type="match status" value="1"/>
</dbReference>
<dbReference type="GO" id="GO:0071424">
    <property type="term" value="F:rRNA (cytosine-N4-)-methyltransferase activity"/>
    <property type="evidence" value="ECO:0007669"/>
    <property type="project" value="UniProtKB-UniRule"/>
</dbReference>
<keyword evidence="2 6" id="KW-0698">rRNA processing</keyword>
<accession>A0A0G1TQW0</accession>
<dbReference type="SUPFAM" id="SSF53335">
    <property type="entry name" value="S-adenosyl-L-methionine-dependent methyltransferases"/>
    <property type="match status" value="1"/>
</dbReference>
<comment type="similarity">
    <text evidence="1 6">Belongs to the methyltransferase superfamily. RsmH family.</text>
</comment>
<dbReference type="InterPro" id="IPR002903">
    <property type="entry name" value="RsmH"/>
</dbReference>
<feature type="binding site" evidence="6">
    <location>
        <position position="81"/>
    </location>
    <ligand>
        <name>S-adenosyl-L-methionine</name>
        <dbReference type="ChEBI" id="CHEBI:59789"/>
    </ligand>
</feature>
<organism evidence="8 9">
    <name type="scientific">Candidatus Amesbacteria bacterium GW2011_GWA2_47_11</name>
    <dbReference type="NCBI Taxonomy" id="1618357"/>
    <lineage>
        <taxon>Bacteria</taxon>
        <taxon>Candidatus Amesiibacteriota</taxon>
    </lineage>
</organism>
<dbReference type="PANTHER" id="PTHR11265">
    <property type="entry name" value="S-ADENOSYL-METHYLTRANSFERASE MRAW"/>
    <property type="match status" value="1"/>
</dbReference>
<keyword evidence="3 6" id="KW-0489">Methyltransferase</keyword>
<comment type="subcellular location">
    <subcellularLocation>
        <location evidence="6">Cytoplasm</location>
    </subcellularLocation>
</comment>
<evidence type="ECO:0000256" key="4">
    <source>
        <dbReference type="ARBA" id="ARBA00022679"/>
    </source>
</evidence>
<sequence>MSTFHQPVLLQSACTWLNIQPKGRYVDATLGGGGHAAEILRRGGLVLGLDQDQEALDYVSTLSSFQLALSSKKLILIRANFIHLEEVVTHQKWQPVSGILFDLGASWHQLVTPGRGFSFQIAGPLDMRMDTGLPNTAADLVNNLSAKQLASLLRSYGEIPAALSLAKRIIDHKPYTTTAELATVTGTWSRQAFQALRMAVNDELTAITTVLPQALKVLRPAGRMVVITFHSLEDRLVKNLFQNWSKTGLGQTLTPRPVTPDPEELAANPKSHSAKLRVFEKN</sequence>
<comment type="function">
    <text evidence="6">Specifically methylates the N4 position of cytidine in position 1402 (C1402) of 16S rRNA.</text>
</comment>
<feature type="binding site" evidence="6">
    <location>
        <position position="109"/>
    </location>
    <ligand>
        <name>S-adenosyl-L-methionine</name>
        <dbReference type="ChEBI" id="CHEBI:59789"/>
    </ligand>
</feature>
<dbReference type="PATRIC" id="fig|1618357.3.peg.393"/>
<evidence type="ECO:0000313" key="8">
    <source>
        <dbReference type="EMBL" id="KKU56558.1"/>
    </source>
</evidence>
<dbReference type="HAMAP" id="MF_01007">
    <property type="entry name" value="16SrRNA_methyltr_H"/>
    <property type="match status" value="1"/>
</dbReference>
<evidence type="ECO:0000256" key="6">
    <source>
        <dbReference type="HAMAP-Rule" id="MF_01007"/>
    </source>
</evidence>
<feature type="binding site" evidence="6">
    <location>
        <position position="50"/>
    </location>
    <ligand>
        <name>S-adenosyl-L-methionine</name>
        <dbReference type="ChEBI" id="CHEBI:59789"/>
    </ligand>
</feature>
<dbReference type="Proteomes" id="UP000034607">
    <property type="component" value="Unassembled WGS sequence"/>
</dbReference>
<dbReference type="PANTHER" id="PTHR11265:SF0">
    <property type="entry name" value="12S RRNA N4-METHYLCYTIDINE METHYLTRANSFERASE"/>
    <property type="match status" value="1"/>
</dbReference>
<comment type="catalytic activity">
    <reaction evidence="6">
        <text>cytidine(1402) in 16S rRNA + S-adenosyl-L-methionine = N(4)-methylcytidine(1402) in 16S rRNA + S-adenosyl-L-homocysteine + H(+)</text>
        <dbReference type="Rhea" id="RHEA:42928"/>
        <dbReference type="Rhea" id="RHEA-COMP:10286"/>
        <dbReference type="Rhea" id="RHEA-COMP:10287"/>
        <dbReference type="ChEBI" id="CHEBI:15378"/>
        <dbReference type="ChEBI" id="CHEBI:57856"/>
        <dbReference type="ChEBI" id="CHEBI:59789"/>
        <dbReference type="ChEBI" id="CHEBI:74506"/>
        <dbReference type="ChEBI" id="CHEBI:82748"/>
        <dbReference type="EC" id="2.1.1.199"/>
    </reaction>
</comment>
<keyword evidence="6" id="KW-0963">Cytoplasm</keyword>
<dbReference type="GO" id="GO:0005737">
    <property type="term" value="C:cytoplasm"/>
    <property type="evidence" value="ECO:0007669"/>
    <property type="project" value="UniProtKB-SubCell"/>
</dbReference>
<evidence type="ECO:0000256" key="3">
    <source>
        <dbReference type="ARBA" id="ARBA00022603"/>
    </source>
</evidence>